<dbReference type="PANTHER" id="PTHR43272">
    <property type="entry name" value="LONG-CHAIN-FATTY-ACID--COA LIGASE"/>
    <property type="match status" value="1"/>
</dbReference>
<evidence type="ECO:0000256" key="2">
    <source>
        <dbReference type="ARBA" id="ARBA00022840"/>
    </source>
</evidence>
<dbReference type="RefSeq" id="WP_377978385.1">
    <property type="nucleotide sequence ID" value="NZ_JBBKXY010000001.1"/>
</dbReference>
<comment type="caution">
    <text evidence="5">The sequence shown here is derived from an EMBL/GenBank/DDBJ whole genome shotgun (WGS) entry which is preliminary data.</text>
</comment>
<keyword evidence="2" id="KW-0067">ATP-binding</keyword>
<dbReference type="Gene3D" id="3.40.50.12780">
    <property type="entry name" value="N-terminal domain of ligase-like"/>
    <property type="match status" value="1"/>
</dbReference>
<dbReference type="InterPro" id="IPR045851">
    <property type="entry name" value="AMP-bd_C_sf"/>
</dbReference>
<dbReference type="PROSITE" id="PS00455">
    <property type="entry name" value="AMP_BINDING"/>
    <property type="match status" value="1"/>
</dbReference>
<dbReference type="Proteomes" id="UP001598112">
    <property type="component" value="Unassembled WGS sequence"/>
</dbReference>
<dbReference type="Pfam" id="PF23562">
    <property type="entry name" value="AMP-binding_C_3"/>
    <property type="match status" value="1"/>
</dbReference>
<evidence type="ECO:0000313" key="6">
    <source>
        <dbReference type="Proteomes" id="UP001598112"/>
    </source>
</evidence>
<dbReference type="InterPro" id="IPR042099">
    <property type="entry name" value="ANL_N_sf"/>
</dbReference>
<evidence type="ECO:0000256" key="1">
    <source>
        <dbReference type="ARBA" id="ARBA00022741"/>
    </source>
</evidence>
<gene>
    <name evidence="5" type="ORF">SKC35_05315</name>
</gene>
<protein>
    <submittedName>
        <fullName evidence="5">AMP-binding protein</fullName>
    </submittedName>
</protein>
<comment type="catalytic activity">
    <reaction evidence="3">
        <text>a long-chain fatty acid + ATP + CoA = a long-chain fatty acyl-CoA + AMP + diphosphate</text>
        <dbReference type="Rhea" id="RHEA:15421"/>
        <dbReference type="ChEBI" id="CHEBI:30616"/>
        <dbReference type="ChEBI" id="CHEBI:33019"/>
        <dbReference type="ChEBI" id="CHEBI:57287"/>
        <dbReference type="ChEBI" id="CHEBI:57560"/>
        <dbReference type="ChEBI" id="CHEBI:83139"/>
        <dbReference type="ChEBI" id="CHEBI:456215"/>
        <dbReference type="EC" id="6.2.1.3"/>
    </reaction>
    <physiologicalReaction direction="left-to-right" evidence="3">
        <dbReference type="Rhea" id="RHEA:15422"/>
    </physiologicalReaction>
</comment>
<keyword evidence="1" id="KW-0547">Nucleotide-binding</keyword>
<dbReference type="PRINTS" id="PR00154">
    <property type="entry name" value="AMPBINDING"/>
</dbReference>
<feature type="domain" description="AMP-dependent synthetase/ligase" evidence="4">
    <location>
        <begin position="14"/>
        <end position="376"/>
    </location>
</feature>
<proteinExistence type="predicted"/>
<keyword evidence="6" id="KW-1185">Reference proteome</keyword>
<reference evidence="5 6" key="1">
    <citation type="submission" date="2024-03" db="EMBL/GenBank/DDBJ databases">
        <title>Aquirufa genome sequencing.</title>
        <authorList>
            <person name="Pitt A."/>
            <person name="Hahn M.W."/>
        </authorList>
    </citation>
    <scope>NUCLEOTIDE SEQUENCE [LARGE SCALE GENOMIC DNA]</scope>
    <source>
        <strain evidence="5 6">KTFRIE-69F</strain>
    </source>
</reference>
<dbReference type="InterPro" id="IPR020845">
    <property type="entry name" value="AMP-binding_CS"/>
</dbReference>
<dbReference type="SUPFAM" id="SSF56801">
    <property type="entry name" value="Acetyl-CoA synthetase-like"/>
    <property type="match status" value="1"/>
</dbReference>
<dbReference type="InterPro" id="IPR000873">
    <property type="entry name" value="AMP-dep_synth/lig_dom"/>
</dbReference>
<organism evidence="5 6">
    <name type="scientific">Aquirufa originis</name>
    <dbReference type="NCBI Taxonomy" id="3096514"/>
    <lineage>
        <taxon>Bacteria</taxon>
        <taxon>Pseudomonadati</taxon>
        <taxon>Bacteroidota</taxon>
        <taxon>Cytophagia</taxon>
        <taxon>Cytophagales</taxon>
        <taxon>Flectobacillaceae</taxon>
        <taxon>Aquirufa</taxon>
    </lineage>
</organism>
<sequence>MITHYQSNLENFLHWAQQQPNRIYLRQPIGDQYIDYSYSAAASEVKRIAQFIQNNLKDGLKNVGILSKNSAHWMMADLAVAAAGGISVPFYATLTKDQLHQVLVHSDCQILIVGKLDHWEKIKDGIPEHILLIHTPESSEKTGIQWSDILKCMEEIKTLPKPNPEDIATIVYTSGTTGMPKGVMITYGGIEAGINMAREIALLDMPETRFISYLPLCHIAERNFVEFAATAAGGTIYFVENLDTFAQNLASARPTHFLAVPRIWAKFQEGILHKIGGQKKLSLLLSIPVLKTLIQKKIQKGLGLDQTKLAVSGAAPITTELLIWFQKLGIYIQEAYGMTENMGLNAVMPRDQIKLGYVGRIHPDCETRIDPETQEIQMRAPYNSTGYFKEPVLTQELFTEDGWLKTGDQGLLDHEGFLSIIGRVKDNFKTAKGHYVAPAPIENKLNTHEFIEQVCVVGVNLPQPIGLVVLSALGKSKDQGELHKAFTELRQEVNPLLKNYEHLKKIVVVKEDWNIENECLTPTMKIKRPSIEKKYQAHFEAWYAHPETIVYELMD</sequence>
<evidence type="ECO:0000256" key="3">
    <source>
        <dbReference type="ARBA" id="ARBA00024484"/>
    </source>
</evidence>
<dbReference type="Pfam" id="PF00501">
    <property type="entry name" value="AMP-binding"/>
    <property type="match status" value="1"/>
</dbReference>
<dbReference type="EMBL" id="JBBKXY010000001">
    <property type="protein sequence ID" value="MFD3293098.1"/>
    <property type="molecule type" value="Genomic_DNA"/>
</dbReference>
<accession>A0ABW6DCQ5</accession>
<dbReference type="PANTHER" id="PTHR43272:SF33">
    <property type="entry name" value="AMP-BINDING DOMAIN-CONTAINING PROTEIN-RELATED"/>
    <property type="match status" value="1"/>
</dbReference>
<dbReference type="InterPro" id="IPR020459">
    <property type="entry name" value="AMP-binding"/>
</dbReference>
<evidence type="ECO:0000313" key="5">
    <source>
        <dbReference type="EMBL" id="MFD3293098.1"/>
    </source>
</evidence>
<name>A0ABW6DCQ5_9BACT</name>
<dbReference type="Gene3D" id="3.30.300.30">
    <property type="match status" value="1"/>
</dbReference>
<evidence type="ECO:0000259" key="4">
    <source>
        <dbReference type="Pfam" id="PF00501"/>
    </source>
</evidence>